<evidence type="ECO:0000259" key="6">
    <source>
        <dbReference type="PROSITE" id="PS50090"/>
    </source>
</evidence>
<keyword evidence="3" id="KW-0804">Transcription</keyword>
<feature type="compositionally biased region" description="Basic and acidic residues" evidence="5">
    <location>
        <begin position="488"/>
        <end position="517"/>
    </location>
</feature>
<feature type="domain" description="HTH myb-type" evidence="8">
    <location>
        <begin position="438"/>
        <end position="492"/>
    </location>
</feature>
<evidence type="ECO:0000259" key="7">
    <source>
        <dbReference type="PROSITE" id="PS51293"/>
    </source>
</evidence>
<dbReference type="SUPFAM" id="SSF46689">
    <property type="entry name" value="Homeodomain-like"/>
    <property type="match status" value="2"/>
</dbReference>
<evidence type="ECO:0000256" key="3">
    <source>
        <dbReference type="ARBA" id="ARBA00023163"/>
    </source>
</evidence>
<dbReference type="PROSITE" id="PS51294">
    <property type="entry name" value="HTH_MYB"/>
    <property type="match status" value="2"/>
</dbReference>
<feature type="compositionally biased region" description="Gly residues" evidence="5">
    <location>
        <begin position="330"/>
        <end position="342"/>
    </location>
</feature>
<accession>A0A4D9D3W2</accession>
<evidence type="ECO:0000313" key="9">
    <source>
        <dbReference type="EMBL" id="TFJ85067.1"/>
    </source>
</evidence>
<dbReference type="PROSITE" id="PS50090">
    <property type="entry name" value="MYB_LIKE"/>
    <property type="match status" value="2"/>
</dbReference>
<feature type="domain" description="SANT" evidence="7">
    <location>
        <begin position="365"/>
        <end position="399"/>
    </location>
</feature>
<dbReference type="Proteomes" id="UP000355283">
    <property type="component" value="Unassembled WGS sequence"/>
</dbReference>
<keyword evidence="2" id="KW-0238">DNA-binding</keyword>
<dbReference type="InterPro" id="IPR051575">
    <property type="entry name" value="Myb-like_DNA-bd"/>
</dbReference>
<keyword evidence="4" id="KW-0539">Nucleus</keyword>
<evidence type="ECO:0000256" key="4">
    <source>
        <dbReference type="ARBA" id="ARBA00023242"/>
    </source>
</evidence>
<dbReference type="Gene3D" id="1.10.10.60">
    <property type="entry name" value="Homeodomain-like"/>
    <property type="match status" value="2"/>
</dbReference>
<dbReference type="GO" id="GO:0001006">
    <property type="term" value="F:RNA polymerase III type 3 promoter sequence-specific DNA binding"/>
    <property type="evidence" value="ECO:0007669"/>
    <property type="project" value="TreeGrafter"/>
</dbReference>
<reference evidence="9 10" key="1">
    <citation type="submission" date="2019-01" db="EMBL/GenBank/DDBJ databases">
        <title>Nuclear Genome Assembly of the Microalgal Biofuel strain Nannochloropsis salina CCMP1776.</title>
        <authorList>
            <person name="Hovde B."/>
        </authorList>
    </citation>
    <scope>NUCLEOTIDE SEQUENCE [LARGE SCALE GENOMIC DNA]</scope>
    <source>
        <strain evidence="9 10">CCMP1776</strain>
    </source>
</reference>
<keyword evidence="10" id="KW-1185">Reference proteome</keyword>
<feature type="compositionally biased region" description="Gly residues" evidence="5">
    <location>
        <begin position="303"/>
        <end position="314"/>
    </location>
</feature>
<dbReference type="InterPro" id="IPR009057">
    <property type="entry name" value="Homeodomain-like_sf"/>
</dbReference>
<dbReference type="GO" id="GO:0000978">
    <property type="term" value="F:RNA polymerase II cis-regulatory region sequence-specific DNA binding"/>
    <property type="evidence" value="ECO:0007669"/>
    <property type="project" value="TreeGrafter"/>
</dbReference>
<dbReference type="InterPro" id="IPR017930">
    <property type="entry name" value="Myb_dom"/>
</dbReference>
<feature type="region of interest" description="Disordered" evidence="5">
    <location>
        <begin position="49"/>
        <end position="74"/>
    </location>
</feature>
<gene>
    <name evidence="9" type="ORF">NSK_003491</name>
</gene>
<feature type="domain" description="Myb-like" evidence="6">
    <location>
        <begin position="357"/>
        <end position="407"/>
    </location>
</feature>
<feature type="compositionally biased region" description="Basic and acidic residues" evidence="5">
    <location>
        <begin position="622"/>
        <end position="636"/>
    </location>
</feature>
<feature type="region of interest" description="Disordered" evidence="5">
    <location>
        <begin position="303"/>
        <end position="344"/>
    </location>
</feature>
<feature type="region of interest" description="Disordered" evidence="5">
    <location>
        <begin position="470"/>
        <end position="636"/>
    </location>
</feature>
<evidence type="ECO:0000256" key="5">
    <source>
        <dbReference type="SAM" id="MobiDB-lite"/>
    </source>
</evidence>
<dbReference type="Pfam" id="PF00249">
    <property type="entry name" value="Myb_DNA-binding"/>
    <property type="match status" value="2"/>
</dbReference>
<feature type="domain" description="HTH myb-type" evidence="8">
    <location>
        <begin position="360"/>
        <end position="412"/>
    </location>
</feature>
<dbReference type="GO" id="GO:0019185">
    <property type="term" value="C:snRNA-activating protein complex"/>
    <property type="evidence" value="ECO:0007669"/>
    <property type="project" value="TreeGrafter"/>
</dbReference>
<dbReference type="CDD" id="cd00167">
    <property type="entry name" value="SANT"/>
    <property type="match status" value="3"/>
</dbReference>
<dbReference type="InterPro" id="IPR017884">
    <property type="entry name" value="SANT_dom"/>
</dbReference>
<feature type="compositionally biased region" description="Basic and acidic residues" evidence="5">
    <location>
        <begin position="529"/>
        <end position="547"/>
    </location>
</feature>
<feature type="compositionally biased region" description="Basic and acidic residues" evidence="5">
    <location>
        <begin position="568"/>
        <end position="582"/>
    </location>
</feature>
<dbReference type="OrthoDB" id="2143914at2759"/>
<organism evidence="9 10">
    <name type="scientific">Nannochloropsis salina CCMP1776</name>
    <dbReference type="NCBI Taxonomy" id="1027361"/>
    <lineage>
        <taxon>Eukaryota</taxon>
        <taxon>Sar</taxon>
        <taxon>Stramenopiles</taxon>
        <taxon>Ochrophyta</taxon>
        <taxon>Eustigmatophyceae</taxon>
        <taxon>Eustigmatales</taxon>
        <taxon>Monodopsidaceae</taxon>
        <taxon>Microchloropsis</taxon>
        <taxon>Microchloropsis salina</taxon>
    </lineage>
</organism>
<proteinExistence type="predicted"/>
<dbReference type="PROSITE" id="PS51293">
    <property type="entry name" value="SANT"/>
    <property type="match status" value="1"/>
</dbReference>
<evidence type="ECO:0000256" key="1">
    <source>
        <dbReference type="ARBA" id="ARBA00023015"/>
    </source>
</evidence>
<dbReference type="EMBL" id="SDOX01000016">
    <property type="protein sequence ID" value="TFJ85067.1"/>
    <property type="molecule type" value="Genomic_DNA"/>
</dbReference>
<dbReference type="AlphaFoldDB" id="A0A4D9D3W2"/>
<evidence type="ECO:0000313" key="10">
    <source>
        <dbReference type="Proteomes" id="UP000355283"/>
    </source>
</evidence>
<dbReference type="InterPro" id="IPR001005">
    <property type="entry name" value="SANT/Myb"/>
</dbReference>
<protein>
    <submittedName>
        <fullName evidence="9">Uncharacterized protein</fullName>
    </submittedName>
</protein>
<evidence type="ECO:0000256" key="2">
    <source>
        <dbReference type="ARBA" id="ARBA00023125"/>
    </source>
</evidence>
<dbReference type="GO" id="GO:0042795">
    <property type="term" value="P:snRNA transcription by RNA polymerase II"/>
    <property type="evidence" value="ECO:0007669"/>
    <property type="project" value="TreeGrafter"/>
</dbReference>
<name>A0A4D9D3W2_9STRA</name>
<feature type="compositionally biased region" description="Acidic residues" evidence="5">
    <location>
        <begin position="590"/>
        <end position="599"/>
    </location>
</feature>
<comment type="caution">
    <text evidence="9">The sequence shown here is derived from an EMBL/GenBank/DDBJ whole genome shotgun (WGS) entry which is preliminary data.</text>
</comment>
<dbReference type="SMART" id="SM00717">
    <property type="entry name" value="SANT"/>
    <property type="match status" value="4"/>
</dbReference>
<keyword evidence="1" id="KW-0805">Transcription regulation</keyword>
<feature type="domain" description="Myb-like" evidence="6">
    <location>
        <begin position="438"/>
        <end position="489"/>
    </location>
</feature>
<dbReference type="GO" id="GO:0042796">
    <property type="term" value="P:snRNA transcription by RNA polymerase III"/>
    <property type="evidence" value="ECO:0007669"/>
    <property type="project" value="TreeGrafter"/>
</dbReference>
<dbReference type="PANTHER" id="PTHR46621:SF1">
    <property type="entry name" value="SNRNA-ACTIVATING PROTEIN COMPLEX SUBUNIT 4"/>
    <property type="match status" value="1"/>
</dbReference>
<evidence type="ECO:0000259" key="8">
    <source>
        <dbReference type="PROSITE" id="PS51294"/>
    </source>
</evidence>
<sequence length="636" mass="70509">MSHLALGGTGVDSREFVALQCARVEEERAQCPDASGSTIPSLGEAEDHHVQDQLDGHQPGGTDRATGGVRDPRSGEELWRRCMEGRRRIDLLVEDYQRSLATRRVAFYEMIEALHRDREGHVMPHNMQSYSSYWQDEMGQCPPRIITSPGYSERLRRLNAALEDGGWTPQEEKIFKALVLKEKAAIQARLGLEGKSIPLLGRMTETARREDDKVERMLDWRKVSEQLRPHHPKRLRTLPRPVLSLARRWRNKVAVPSTFSPDEEKRLVELAVASKGHGWEEIARKLGGGHSAIQCLRAYQQWGGRGGREGGAQGDGDEEAEEGARVDAAAGGGRRGGGGGAAESGNLSSLSHALVPSNLINRGAWTAEEDERLGTGVALYADNWTLVAEHVGTRSASQCRHRRNSRELNKEAFSREEQKRLILATKAYAPEVWRETLHPHTNRGGWSEEEVGRLRALVETHGPNWVKIAGEMGSGRTRQQVKQMHSRLVREETRREKAREKEKEAERVRTEQREGKGRVARGKGGGGRRGQEPEAGDARGKGREGVERKRKSTSSEGKGRVKSVARGGKGEGRGSGRGRNADDEAQGGAMEEEEEEEEEGGRALRRAARLVGNRKGGRGGKKAIEAMDHFSCEDES</sequence>
<dbReference type="PANTHER" id="PTHR46621">
    <property type="entry name" value="SNRNA-ACTIVATING PROTEIN COMPLEX SUBUNIT 4"/>
    <property type="match status" value="1"/>
</dbReference>